<sequence length="438" mass="48703">MSTPYTAPLKGNYTLKNVLLETGFVSDERGIKATKTELFCIEVNAGKITKIFPNDPKLATAVDAKGYLMLPAFSDMHVHLDKTLYGLPWQAQSPKKRTVLEMIAYEQEIIPELLQTSTTRAEQLIDLLQSYGTTFARTHFNVDTTSGLRSLENLQKALSSRKESFKAELVAFPQHGFFYTDSAPLMKDVAQMDQVAYIGGVDPYGIDKNIEKVLDYTVKLALDNNKGIDIHLHDGGKEGIHTIDYLAEQALQNPKLQGRTFVSHAFVLAQLPLAEVERIAEKLAAAKVGIVSSIPFGDLVMPIPTLLKQGVEVLVGNDNVQDYWSTFGPGNMLAKANLMAEIYGWRSEFDLSRTLRFATHNSLPLDDKGNMQWPKANDGAEFVLIDASCSAEAVSRVSPTMALAHEGALHWKKYPPTLYHEKQKGWVFLTPSLFTKYT</sequence>
<dbReference type="PANTHER" id="PTHR32027:SF9">
    <property type="entry name" value="BLL3847 PROTEIN"/>
    <property type="match status" value="1"/>
</dbReference>
<evidence type="ECO:0000259" key="1">
    <source>
        <dbReference type="Pfam" id="PF07969"/>
    </source>
</evidence>
<gene>
    <name evidence="2" type="ORF">DFQ12_4385</name>
</gene>
<evidence type="ECO:0000313" key="3">
    <source>
        <dbReference type="Proteomes" id="UP000286246"/>
    </source>
</evidence>
<dbReference type="OrthoDB" id="9815027at2"/>
<dbReference type="RefSeq" id="WP_120261066.1">
    <property type="nucleotide sequence ID" value="NZ_RAPY01000005.1"/>
</dbReference>
<dbReference type="SUPFAM" id="SSF51338">
    <property type="entry name" value="Composite domain of metallo-dependent hydrolases"/>
    <property type="match status" value="1"/>
</dbReference>
<comment type="caution">
    <text evidence="2">The sequence shown here is derived from an EMBL/GenBank/DDBJ whole genome shotgun (WGS) entry which is preliminary data.</text>
</comment>
<dbReference type="SUPFAM" id="SSF51556">
    <property type="entry name" value="Metallo-dependent hydrolases"/>
    <property type="match status" value="1"/>
</dbReference>
<dbReference type="Gene3D" id="3.20.20.140">
    <property type="entry name" value="Metal-dependent hydrolases"/>
    <property type="match status" value="1"/>
</dbReference>
<dbReference type="InterPro" id="IPR013108">
    <property type="entry name" value="Amidohydro_3"/>
</dbReference>
<organism evidence="2 3">
    <name type="scientific">Sphingobacterium detergens</name>
    <dbReference type="NCBI Taxonomy" id="1145106"/>
    <lineage>
        <taxon>Bacteria</taxon>
        <taxon>Pseudomonadati</taxon>
        <taxon>Bacteroidota</taxon>
        <taxon>Sphingobacteriia</taxon>
        <taxon>Sphingobacteriales</taxon>
        <taxon>Sphingobacteriaceae</taxon>
        <taxon>Sphingobacterium</taxon>
    </lineage>
</organism>
<dbReference type="EMBL" id="RAPY01000005">
    <property type="protein sequence ID" value="RKE45313.1"/>
    <property type="molecule type" value="Genomic_DNA"/>
</dbReference>
<accession>A0A420ALI7</accession>
<protein>
    <submittedName>
        <fullName evidence="2">Cytosine/adenosine deaminase-related metal-dependent hydrolase</fullName>
    </submittedName>
</protein>
<dbReference type="Gene3D" id="2.30.40.10">
    <property type="entry name" value="Urease, subunit C, domain 1"/>
    <property type="match status" value="1"/>
</dbReference>
<feature type="domain" description="Amidohydrolase 3" evidence="1">
    <location>
        <begin position="173"/>
        <end position="362"/>
    </location>
</feature>
<dbReference type="AlphaFoldDB" id="A0A420ALI7"/>
<dbReference type="InterPro" id="IPR011059">
    <property type="entry name" value="Metal-dep_hydrolase_composite"/>
</dbReference>
<reference evidence="2 3" key="1">
    <citation type="submission" date="2018-09" db="EMBL/GenBank/DDBJ databases">
        <title>Genomic Encyclopedia of Type Strains, Phase III (KMG-III): the genomes of soil and plant-associated and newly described type strains.</title>
        <authorList>
            <person name="Whitman W."/>
        </authorList>
    </citation>
    <scope>NUCLEOTIDE SEQUENCE [LARGE SCALE GENOMIC DNA]</scope>
    <source>
        <strain evidence="2 3">CECT 7938</strain>
    </source>
</reference>
<keyword evidence="3" id="KW-1185">Reference proteome</keyword>
<dbReference type="PANTHER" id="PTHR32027">
    <property type="entry name" value="CYTOSINE DEAMINASE"/>
    <property type="match status" value="1"/>
</dbReference>
<dbReference type="CDD" id="cd01293">
    <property type="entry name" value="Bact_CD"/>
    <property type="match status" value="1"/>
</dbReference>
<proteinExistence type="predicted"/>
<dbReference type="NCBIfam" id="NF005312">
    <property type="entry name" value="PRK06846.1"/>
    <property type="match status" value="1"/>
</dbReference>
<evidence type="ECO:0000313" key="2">
    <source>
        <dbReference type="EMBL" id="RKE45313.1"/>
    </source>
</evidence>
<name>A0A420ALI7_SPHD1</name>
<dbReference type="Pfam" id="PF07969">
    <property type="entry name" value="Amidohydro_3"/>
    <property type="match status" value="1"/>
</dbReference>
<dbReference type="GO" id="GO:0016814">
    <property type="term" value="F:hydrolase activity, acting on carbon-nitrogen (but not peptide) bonds, in cyclic amidines"/>
    <property type="evidence" value="ECO:0007669"/>
    <property type="project" value="TreeGrafter"/>
</dbReference>
<dbReference type="Proteomes" id="UP000286246">
    <property type="component" value="Unassembled WGS sequence"/>
</dbReference>
<dbReference type="InterPro" id="IPR052349">
    <property type="entry name" value="Metallo-hydrolase_Enzymes"/>
</dbReference>
<keyword evidence="2" id="KW-0378">Hydrolase</keyword>
<dbReference type="InterPro" id="IPR032466">
    <property type="entry name" value="Metal_Hydrolase"/>
</dbReference>